<dbReference type="SMART" id="SM00450">
    <property type="entry name" value="RHOD"/>
    <property type="match status" value="1"/>
</dbReference>
<reference evidence="2" key="1">
    <citation type="submission" date="2017-04" db="EMBL/GenBank/DDBJ databases">
        <title>Unexpected and diverse lifestyles within the genus Limnohabitans.</title>
        <authorList>
            <person name="Kasalicky V."/>
            <person name="Mehrshad M."/>
            <person name="Andrei S.-A."/>
            <person name="Salcher M."/>
            <person name="Kratochvilova H."/>
            <person name="Simek K."/>
            <person name="Ghai R."/>
        </authorList>
    </citation>
    <scope>NUCLEOTIDE SEQUENCE [LARGE SCALE GENOMIC DNA]</scope>
    <source>
        <strain evidence="2">II-D5</strain>
    </source>
</reference>
<dbReference type="OrthoDB" id="1445766at2"/>
<evidence type="ECO:0000313" key="2">
    <source>
        <dbReference type="EMBL" id="PVE43740.1"/>
    </source>
</evidence>
<dbReference type="PANTHER" id="PTHR43031">
    <property type="entry name" value="FAD-DEPENDENT OXIDOREDUCTASE"/>
    <property type="match status" value="1"/>
</dbReference>
<dbReference type="SUPFAM" id="SSF52821">
    <property type="entry name" value="Rhodanese/Cell cycle control phosphatase"/>
    <property type="match status" value="1"/>
</dbReference>
<dbReference type="Pfam" id="PF00581">
    <property type="entry name" value="Rhodanese"/>
    <property type="match status" value="1"/>
</dbReference>
<dbReference type="GO" id="GO:0016740">
    <property type="term" value="F:transferase activity"/>
    <property type="evidence" value="ECO:0007669"/>
    <property type="project" value="UniProtKB-KW"/>
</dbReference>
<gene>
    <name evidence="2" type="ORF">H663_004490</name>
</gene>
<comment type="caution">
    <text evidence="2">The sequence shown here is derived from an EMBL/GenBank/DDBJ whole genome shotgun (WGS) entry which is preliminary data.</text>
</comment>
<dbReference type="PANTHER" id="PTHR43031:SF18">
    <property type="entry name" value="RHODANESE-RELATED SULFURTRANSFERASES"/>
    <property type="match status" value="1"/>
</dbReference>
<name>A0A2T7UGC3_9BURK</name>
<accession>A0A2T7UGC3</accession>
<dbReference type="Gene3D" id="3.40.250.10">
    <property type="entry name" value="Rhodanese-like domain"/>
    <property type="match status" value="1"/>
</dbReference>
<dbReference type="RefSeq" id="WP_053171197.1">
    <property type="nucleotide sequence ID" value="NZ_LFYT02000004.1"/>
</dbReference>
<dbReference type="InterPro" id="IPR050229">
    <property type="entry name" value="GlpE_sulfurtransferase"/>
</dbReference>
<sequence>MKFLLDNWMLVTVALASGVALLFPVLSAGRGLGPQDMVQLMNREKAIVIDVCEPDEFARGHVIGAKNLPLGQLEAKLGQLVKNKSTPVIMVCQVGARSARAAAAAQKLGFEKAQSLAGGLKAWQAASMPIEKA</sequence>
<dbReference type="Proteomes" id="UP000037507">
    <property type="component" value="Unassembled WGS sequence"/>
</dbReference>
<proteinExistence type="predicted"/>
<evidence type="ECO:0000313" key="3">
    <source>
        <dbReference type="Proteomes" id="UP000037507"/>
    </source>
</evidence>
<organism evidence="2 3">
    <name type="scientific">Limnohabitans planktonicus II-D5</name>
    <dbReference type="NCBI Taxonomy" id="1293045"/>
    <lineage>
        <taxon>Bacteria</taxon>
        <taxon>Pseudomonadati</taxon>
        <taxon>Pseudomonadota</taxon>
        <taxon>Betaproteobacteria</taxon>
        <taxon>Burkholderiales</taxon>
        <taxon>Comamonadaceae</taxon>
        <taxon>Limnohabitans</taxon>
    </lineage>
</organism>
<evidence type="ECO:0000259" key="1">
    <source>
        <dbReference type="PROSITE" id="PS50206"/>
    </source>
</evidence>
<dbReference type="STRING" id="1293045.H663_06820"/>
<dbReference type="AlphaFoldDB" id="A0A2T7UGC3"/>
<dbReference type="InterPro" id="IPR001763">
    <property type="entry name" value="Rhodanese-like_dom"/>
</dbReference>
<dbReference type="PROSITE" id="PS50206">
    <property type="entry name" value="RHODANESE_3"/>
    <property type="match status" value="1"/>
</dbReference>
<dbReference type="InterPro" id="IPR036873">
    <property type="entry name" value="Rhodanese-like_dom_sf"/>
</dbReference>
<protein>
    <submittedName>
        <fullName evidence="2">Sulfurtransferase</fullName>
    </submittedName>
</protein>
<keyword evidence="3" id="KW-1185">Reference proteome</keyword>
<dbReference type="CDD" id="cd00158">
    <property type="entry name" value="RHOD"/>
    <property type="match status" value="1"/>
</dbReference>
<dbReference type="EMBL" id="LFYT02000004">
    <property type="protein sequence ID" value="PVE43740.1"/>
    <property type="molecule type" value="Genomic_DNA"/>
</dbReference>
<feature type="domain" description="Rhodanese" evidence="1">
    <location>
        <begin position="42"/>
        <end position="132"/>
    </location>
</feature>